<dbReference type="AlphaFoldDB" id="A0A2U1J4L4"/>
<evidence type="ECO:0000313" key="2">
    <source>
        <dbReference type="Proteomes" id="UP000245591"/>
    </source>
</evidence>
<dbReference type="GO" id="GO:1990811">
    <property type="term" value="C:MWP complex"/>
    <property type="evidence" value="ECO:0007669"/>
    <property type="project" value="TreeGrafter"/>
</dbReference>
<dbReference type="Proteomes" id="UP000245591">
    <property type="component" value="Unassembled WGS sequence"/>
</dbReference>
<dbReference type="SUPFAM" id="SSF82171">
    <property type="entry name" value="DPP6 N-terminal domain-like"/>
    <property type="match status" value="1"/>
</dbReference>
<gene>
    <name evidence="1" type="ORF">BB558_003932</name>
</gene>
<dbReference type="PANTHER" id="PTHR16220">
    <property type="entry name" value="WD REPEAT PROTEIN 8-RELATED"/>
    <property type="match status" value="1"/>
</dbReference>
<dbReference type="SMART" id="SM00320">
    <property type="entry name" value="WD40"/>
    <property type="match status" value="2"/>
</dbReference>
<dbReference type="GO" id="GO:0005815">
    <property type="term" value="C:microtubule organizing center"/>
    <property type="evidence" value="ECO:0007669"/>
    <property type="project" value="TreeGrafter"/>
</dbReference>
<dbReference type="Gene3D" id="2.130.10.10">
    <property type="entry name" value="YVTN repeat-like/Quinoprotein amine dehydrogenase"/>
    <property type="match status" value="2"/>
</dbReference>
<dbReference type="InterPro" id="IPR015943">
    <property type="entry name" value="WD40/YVTN_repeat-like_dom_sf"/>
</dbReference>
<name>A0A2U1J4L4_SMIAN</name>
<dbReference type="InterPro" id="IPR052778">
    <property type="entry name" value="Centrosome-WD_assoc"/>
</dbReference>
<dbReference type="PANTHER" id="PTHR16220:SF0">
    <property type="entry name" value="WD REPEAT-CONTAINING PROTEIN WRAP73"/>
    <property type="match status" value="1"/>
</dbReference>
<protein>
    <recommendedName>
        <fullName evidence="3">Translation initiation factor beta propellor-like domain-containing protein</fullName>
    </recommendedName>
</protein>
<keyword evidence="2" id="KW-1185">Reference proteome</keyword>
<dbReference type="GO" id="GO:1990810">
    <property type="term" value="P:microtubule anchoring at mitotic spindle pole body"/>
    <property type="evidence" value="ECO:0007669"/>
    <property type="project" value="TreeGrafter"/>
</dbReference>
<proteinExistence type="predicted"/>
<reference evidence="1 2" key="1">
    <citation type="journal article" date="2018" name="MBio">
        <title>Comparative Genomics Reveals the Core Gene Toolbox for the Fungus-Insect Symbiosis.</title>
        <authorList>
            <person name="Wang Y."/>
            <person name="Stata M."/>
            <person name="Wang W."/>
            <person name="Stajich J.E."/>
            <person name="White M.M."/>
            <person name="Moncalvo J.M."/>
        </authorList>
    </citation>
    <scope>NUCLEOTIDE SEQUENCE [LARGE SCALE GENOMIC DNA]</scope>
    <source>
        <strain evidence="1 2">AUS-126-30</strain>
    </source>
</reference>
<accession>A0A2U1J4L4</accession>
<evidence type="ECO:0000313" key="1">
    <source>
        <dbReference type="EMBL" id="PWA00027.1"/>
    </source>
</evidence>
<comment type="caution">
    <text evidence="1">The sequence shown here is derived from an EMBL/GenBank/DDBJ whole genome shotgun (WGS) entry which is preliminary data.</text>
</comment>
<organism evidence="1 2">
    <name type="scientific">Smittium angustum</name>
    <dbReference type="NCBI Taxonomy" id="133377"/>
    <lineage>
        <taxon>Eukaryota</taxon>
        <taxon>Fungi</taxon>
        <taxon>Fungi incertae sedis</taxon>
        <taxon>Zoopagomycota</taxon>
        <taxon>Kickxellomycotina</taxon>
        <taxon>Harpellomycetes</taxon>
        <taxon>Harpellales</taxon>
        <taxon>Legeriomycetaceae</taxon>
        <taxon>Smittium</taxon>
    </lineage>
</organism>
<evidence type="ECO:0008006" key="3">
    <source>
        <dbReference type="Google" id="ProtNLM"/>
    </source>
</evidence>
<sequence length="390" mass="43976">MLLNFSSLFKHTKQIGAISPDGRFIAISIDERLTIRNQETLKIVSIFETPYTSKPEISEIAWSPDSNLIFTANYKENRMHIWAVFGDKKKYNLGIVDEVQDIQAARWSPRGDSILTWSEFKLRLTIWNLVDGTQKYIQYPKYFKKGIAFHPKGSFMALLQRLEHKDQIGIYSTHSWTCVKMIPIDTIDSQGLECIGVLKQEFSISENELGIQTVAWSPLGEYIAVGGYNQKVWLLNNVTWKPIATFSLKSNITAPRVEILKETPTGSKYLNNQGAFTSEPNITEFEQSLSPATVEKSFSADLSKPELKTGISNISFNADGSLKVVWSPVDSEVVSFVTGNSQLYMWKYPAGAYGFHSAADNLEFTQFQWNSNGSSVLLFDKNVFTVATIP</sequence>
<dbReference type="InterPro" id="IPR001680">
    <property type="entry name" value="WD40_rpt"/>
</dbReference>
<dbReference type="EMBL" id="MBFU01000365">
    <property type="protein sequence ID" value="PWA00027.1"/>
    <property type="molecule type" value="Genomic_DNA"/>
</dbReference>